<evidence type="ECO:0000313" key="2">
    <source>
        <dbReference type="EMBL" id="TQD79277.1"/>
    </source>
</evidence>
<organism evidence="2 3">
    <name type="scientific">Malus baccata</name>
    <name type="common">Siberian crab apple</name>
    <name type="synonym">Pyrus baccata</name>
    <dbReference type="NCBI Taxonomy" id="106549"/>
    <lineage>
        <taxon>Eukaryota</taxon>
        <taxon>Viridiplantae</taxon>
        <taxon>Streptophyta</taxon>
        <taxon>Embryophyta</taxon>
        <taxon>Tracheophyta</taxon>
        <taxon>Spermatophyta</taxon>
        <taxon>Magnoliopsida</taxon>
        <taxon>eudicotyledons</taxon>
        <taxon>Gunneridae</taxon>
        <taxon>Pentapetalae</taxon>
        <taxon>rosids</taxon>
        <taxon>fabids</taxon>
        <taxon>Rosales</taxon>
        <taxon>Rosaceae</taxon>
        <taxon>Amygdaloideae</taxon>
        <taxon>Maleae</taxon>
        <taxon>Malus</taxon>
    </lineage>
</organism>
<name>A0A540KYI3_MALBA</name>
<comment type="caution">
    <text evidence="2">The sequence shown here is derived from an EMBL/GenBank/DDBJ whole genome shotgun (WGS) entry which is preliminary data.</text>
</comment>
<proteinExistence type="predicted"/>
<evidence type="ECO:0000313" key="3">
    <source>
        <dbReference type="Proteomes" id="UP000315295"/>
    </source>
</evidence>
<keyword evidence="3" id="KW-1185">Reference proteome</keyword>
<protein>
    <submittedName>
        <fullName evidence="2">Uncharacterized protein</fullName>
    </submittedName>
</protein>
<dbReference type="AlphaFoldDB" id="A0A540KYI3"/>
<gene>
    <name evidence="2" type="ORF">C1H46_035185</name>
</gene>
<sequence>MEKSKSFPEYTAAYFDEFDFRERLNSYNFNSQPRREAVSQHQLIQNSRGRRESTHTVTSQPGSTTSRARSTTVARYCPTIPSRFCFWELTSNFLVGHPSWECSGLLLA</sequence>
<evidence type="ECO:0000256" key="1">
    <source>
        <dbReference type="SAM" id="MobiDB-lite"/>
    </source>
</evidence>
<dbReference type="EMBL" id="VIEB01000866">
    <property type="protein sequence ID" value="TQD79277.1"/>
    <property type="molecule type" value="Genomic_DNA"/>
</dbReference>
<reference evidence="2 3" key="1">
    <citation type="journal article" date="2019" name="G3 (Bethesda)">
        <title>Sequencing of a Wild Apple (Malus baccata) Genome Unravels the Differences Between Cultivated and Wild Apple Species Regarding Disease Resistance and Cold Tolerance.</title>
        <authorList>
            <person name="Chen X."/>
        </authorList>
    </citation>
    <scope>NUCLEOTIDE SEQUENCE [LARGE SCALE GENOMIC DNA]</scope>
    <source>
        <strain evidence="3">cv. Shandingzi</strain>
        <tissue evidence="2">Leaves</tissue>
    </source>
</reference>
<dbReference type="Proteomes" id="UP000315295">
    <property type="component" value="Unassembled WGS sequence"/>
</dbReference>
<feature type="region of interest" description="Disordered" evidence="1">
    <location>
        <begin position="31"/>
        <end position="70"/>
    </location>
</feature>
<accession>A0A540KYI3</accession>